<sequence length="199" mass="22403">MTTQENLTQALDNEYKSYSFYANASKTFGFPFNQIFSTKLQDINALNLHLTSLNIPIPTNPYINTILPNTLEETLQNAISNENTGITLYNTLITQETDMRALDTFYLLQAASFNHHIPTLQNFLYGLRQNNKNPLEQIHQGKALLDETGTIITQLQNGNLSQGELEGFLNKLNYSLIGGIILGAFGAIILNEFLNREKE</sequence>
<protein>
    <recommendedName>
        <fullName evidence="4">DUF2202 domain-containing protein</fullName>
    </recommendedName>
</protein>
<proteinExistence type="predicted"/>
<evidence type="ECO:0000256" key="1">
    <source>
        <dbReference type="SAM" id="Phobius"/>
    </source>
</evidence>
<dbReference type="InterPro" id="IPR009078">
    <property type="entry name" value="Ferritin-like_SF"/>
</dbReference>
<name>A0A2U8FD33_9HELI</name>
<keyword evidence="1" id="KW-0472">Membrane</keyword>
<organism evidence="2 3">
    <name type="scientific">Helicobacter apodemus</name>
    <dbReference type="NCBI Taxonomy" id="135569"/>
    <lineage>
        <taxon>Bacteria</taxon>
        <taxon>Pseudomonadati</taxon>
        <taxon>Campylobacterota</taxon>
        <taxon>Epsilonproteobacteria</taxon>
        <taxon>Campylobacterales</taxon>
        <taxon>Helicobacteraceae</taxon>
        <taxon>Helicobacter</taxon>
    </lineage>
</organism>
<dbReference type="AlphaFoldDB" id="A0A2U8FD33"/>
<dbReference type="Proteomes" id="UP000244890">
    <property type="component" value="Chromosome"/>
</dbReference>
<keyword evidence="1" id="KW-0812">Transmembrane</keyword>
<dbReference type="OrthoDB" id="573482at2"/>
<dbReference type="SUPFAM" id="SSF47240">
    <property type="entry name" value="Ferritin-like"/>
    <property type="match status" value="1"/>
</dbReference>
<dbReference type="EMBL" id="CP021886">
    <property type="protein sequence ID" value="AWI34064.1"/>
    <property type="molecule type" value="Genomic_DNA"/>
</dbReference>
<feature type="transmembrane region" description="Helical" evidence="1">
    <location>
        <begin position="174"/>
        <end position="194"/>
    </location>
</feature>
<accession>A0A2U8FD33</accession>
<evidence type="ECO:0008006" key="4">
    <source>
        <dbReference type="Google" id="ProtNLM"/>
    </source>
</evidence>
<keyword evidence="1" id="KW-1133">Transmembrane helix</keyword>
<dbReference type="RefSeq" id="WP_108910910.1">
    <property type="nucleotide sequence ID" value="NZ_CP021886.1"/>
</dbReference>
<dbReference type="KEGG" id="had:CDV25_04220"/>
<evidence type="ECO:0000313" key="3">
    <source>
        <dbReference type="Proteomes" id="UP000244890"/>
    </source>
</evidence>
<reference evidence="2 3" key="1">
    <citation type="submission" date="2017-06" db="EMBL/GenBank/DDBJ databases">
        <title>Complete genome of Helicobacter apodemus.</title>
        <authorList>
            <person name="Cho S."/>
        </authorList>
    </citation>
    <scope>NUCLEOTIDE SEQUENCE [LARGE SCALE GENOMIC DNA]</scope>
    <source>
        <strain evidence="3">SNUVETPUB-15-01</strain>
    </source>
</reference>
<evidence type="ECO:0000313" key="2">
    <source>
        <dbReference type="EMBL" id="AWI34064.1"/>
    </source>
</evidence>
<gene>
    <name evidence="2" type="ORF">CDV25_04220</name>
</gene>